<dbReference type="AlphaFoldDB" id="A0A6I2UHP8"/>
<name>A0A6I2UHP8_9FIRM</name>
<gene>
    <name evidence="1" type="ORF">FYJ84_09405</name>
</gene>
<dbReference type="EMBL" id="VUNR01000018">
    <property type="protein sequence ID" value="MSU09199.1"/>
    <property type="molecule type" value="Genomic_DNA"/>
</dbReference>
<dbReference type="RefSeq" id="WP_154407369.1">
    <property type="nucleotide sequence ID" value="NZ_VUNR01000018.1"/>
</dbReference>
<comment type="caution">
    <text evidence="1">The sequence shown here is derived from an EMBL/GenBank/DDBJ whole genome shotgun (WGS) entry which is preliminary data.</text>
</comment>
<keyword evidence="2" id="KW-1185">Reference proteome</keyword>
<organism evidence="1 2">
    <name type="scientific">Anaerovibrio slackiae</name>
    <dbReference type="NCBI Taxonomy" id="2652309"/>
    <lineage>
        <taxon>Bacteria</taxon>
        <taxon>Bacillati</taxon>
        <taxon>Bacillota</taxon>
        <taxon>Negativicutes</taxon>
        <taxon>Selenomonadales</taxon>
        <taxon>Selenomonadaceae</taxon>
        <taxon>Anaerovibrio</taxon>
    </lineage>
</organism>
<dbReference type="GeneID" id="96779136"/>
<sequence>MKIRIIRHMLRNGGITYKKGDTADIPEKLAKALLKDYPEEFAPVIETVPEAKEAVADVADEADKPEDIAAALEAADKPKAKK</sequence>
<evidence type="ECO:0000313" key="2">
    <source>
        <dbReference type="Proteomes" id="UP000433181"/>
    </source>
</evidence>
<dbReference type="Proteomes" id="UP000433181">
    <property type="component" value="Unassembled WGS sequence"/>
</dbReference>
<protein>
    <submittedName>
        <fullName evidence="1">Uncharacterized protein</fullName>
    </submittedName>
</protein>
<reference evidence="1 2" key="1">
    <citation type="submission" date="2019-08" db="EMBL/GenBank/DDBJ databases">
        <title>In-depth cultivation of the pig gut microbiome towards novel bacterial diversity and tailored functional studies.</title>
        <authorList>
            <person name="Wylensek D."/>
            <person name="Hitch T.C.A."/>
            <person name="Clavel T."/>
        </authorList>
    </citation>
    <scope>NUCLEOTIDE SEQUENCE [LARGE SCALE GENOMIC DNA]</scope>
    <source>
        <strain evidence="1 2">WCA-693-APC-5D-A</strain>
    </source>
</reference>
<proteinExistence type="predicted"/>
<evidence type="ECO:0000313" key="1">
    <source>
        <dbReference type="EMBL" id="MSU09199.1"/>
    </source>
</evidence>
<accession>A0A6I2UHP8</accession>